<evidence type="ECO:0000256" key="2">
    <source>
        <dbReference type="ARBA" id="ARBA00022723"/>
    </source>
</evidence>
<dbReference type="PROSITE" id="PS51296">
    <property type="entry name" value="RIESKE"/>
    <property type="match status" value="1"/>
</dbReference>
<dbReference type="SUPFAM" id="SSF50022">
    <property type="entry name" value="ISP domain"/>
    <property type="match status" value="1"/>
</dbReference>
<keyword evidence="2" id="KW-0479">Metal-binding</keyword>
<evidence type="ECO:0000259" key="5">
    <source>
        <dbReference type="PROSITE" id="PS51296"/>
    </source>
</evidence>
<keyword evidence="1" id="KW-0001">2Fe-2S</keyword>
<dbReference type="GO" id="GO:0046872">
    <property type="term" value="F:metal ion binding"/>
    <property type="evidence" value="ECO:0007669"/>
    <property type="project" value="UniProtKB-KW"/>
</dbReference>
<keyword evidence="3" id="KW-0408">Iron</keyword>
<dbReference type="GO" id="GO:0051537">
    <property type="term" value="F:2 iron, 2 sulfur cluster binding"/>
    <property type="evidence" value="ECO:0007669"/>
    <property type="project" value="UniProtKB-KW"/>
</dbReference>
<organism evidence="6 7">
    <name type="scientific">Amycolatopsis taiwanensis</name>
    <dbReference type="NCBI Taxonomy" id="342230"/>
    <lineage>
        <taxon>Bacteria</taxon>
        <taxon>Bacillati</taxon>
        <taxon>Actinomycetota</taxon>
        <taxon>Actinomycetes</taxon>
        <taxon>Pseudonocardiales</taxon>
        <taxon>Pseudonocardiaceae</taxon>
        <taxon>Amycolatopsis</taxon>
    </lineage>
</organism>
<dbReference type="CDD" id="cd03467">
    <property type="entry name" value="Rieske"/>
    <property type="match status" value="1"/>
</dbReference>
<name>A0A9W6QXM0_9PSEU</name>
<evidence type="ECO:0000256" key="1">
    <source>
        <dbReference type="ARBA" id="ARBA00022714"/>
    </source>
</evidence>
<dbReference type="GO" id="GO:0016705">
    <property type="term" value="F:oxidoreductase activity, acting on paired donors, with incorporation or reduction of molecular oxygen"/>
    <property type="evidence" value="ECO:0007669"/>
    <property type="project" value="UniProtKB-ARBA"/>
</dbReference>
<comment type="caution">
    <text evidence="6">The sequence shown here is derived from an EMBL/GenBank/DDBJ whole genome shotgun (WGS) entry which is preliminary data.</text>
</comment>
<dbReference type="PANTHER" id="PTHR21496">
    <property type="entry name" value="FERREDOXIN-RELATED"/>
    <property type="match status" value="1"/>
</dbReference>
<accession>A0A9W6QXM0</accession>
<protein>
    <submittedName>
        <fullName evidence="6">(2Fe-2S) ferredoxin</fullName>
    </submittedName>
</protein>
<dbReference type="InterPro" id="IPR036922">
    <property type="entry name" value="Rieske_2Fe-2S_sf"/>
</dbReference>
<dbReference type="Gene3D" id="2.102.10.10">
    <property type="entry name" value="Rieske [2Fe-2S] iron-sulphur domain"/>
    <property type="match status" value="1"/>
</dbReference>
<dbReference type="Proteomes" id="UP001165136">
    <property type="component" value="Unassembled WGS sequence"/>
</dbReference>
<dbReference type="AlphaFoldDB" id="A0A9W6QXM0"/>
<gene>
    <name evidence="6" type="ORF">Atai01_22170</name>
</gene>
<evidence type="ECO:0000256" key="3">
    <source>
        <dbReference type="ARBA" id="ARBA00023004"/>
    </source>
</evidence>
<dbReference type="InterPro" id="IPR017941">
    <property type="entry name" value="Rieske_2Fe-2S"/>
</dbReference>
<evidence type="ECO:0000313" key="6">
    <source>
        <dbReference type="EMBL" id="GLY65598.1"/>
    </source>
</evidence>
<reference evidence="6" key="1">
    <citation type="submission" date="2023-03" db="EMBL/GenBank/DDBJ databases">
        <title>Amycolatopsis taiwanensis NBRC 103393.</title>
        <authorList>
            <person name="Ichikawa N."/>
            <person name="Sato H."/>
            <person name="Tonouchi N."/>
        </authorList>
    </citation>
    <scope>NUCLEOTIDE SEQUENCE</scope>
    <source>
        <strain evidence="6">NBRC 103393</strain>
    </source>
</reference>
<feature type="domain" description="Rieske" evidence="5">
    <location>
        <begin position="3"/>
        <end position="114"/>
    </location>
</feature>
<dbReference type="RefSeq" id="WP_285486738.1">
    <property type="nucleotide sequence ID" value="NZ_BSTI01000004.1"/>
</dbReference>
<evidence type="ECO:0000313" key="7">
    <source>
        <dbReference type="Proteomes" id="UP001165136"/>
    </source>
</evidence>
<dbReference type="Pfam" id="PF00355">
    <property type="entry name" value="Rieske"/>
    <property type="match status" value="1"/>
</dbReference>
<evidence type="ECO:0000256" key="4">
    <source>
        <dbReference type="ARBA" id="ARBA00023014"/>
    </source>
</evidence>
<dbReference type="PANTHER" id="PTHR21496:SF23">
    <property type="entry name" value="3-PHENYLPROPIONATE_CINNAMIC ACID DIOXYGENASE FERREDOXIN SUBUNIT"/>
    <property type="match status" value="1"/>
</dbReference>
<proteinExistence type="predicted"/>
<dbReference type="GO" id="GO:0004497">
    <property type="term" value="F:monooxygenase activity"/>
    <property type="evidence" value="ECO:0007669"/>
    <property type="project" value="UniProtKB-ARBA"/>
</dbReference>
<dbReference type="EMBL" id="BSTI01000004">
    <property type="protein sequence ID" value="GLY65598.1"/>
    <property type="molecule type" value="Genomic_DNA"/>
</dbReference>
<sequence>MRIVVAKVSEFPPGDRKVVRVGTRSIGVFRVGEKFYALNNYCPHQGGPLCLGRTQPTAVSEGPGDFGINEDELFLACPWHGWEYDIKTGQSYFGPGQPPVRSYGVAVTPGVGLAEDTAIRFPDRIPGPYVAETFDVRVEEDYVVVDTTARQTAR</sequence>
<keyword evidence="7" id="KW-1185">Reference proteome</keyword>
<keyword evidence="4" id="KW-0411">Iron-sulfur</keyword>